<dbReference type="AlphaFoldDB" id="A0A0R3R0G0"/>
<dbReference type="EMBL" id="UZAG01018361">
    <property type="protein sequence ID" value="VDO39258.1"/>
    <property type="molecule type" value="Genomic_DNA"/>
</dbReference>
<organism evidence="3">
    <name type="scientific">Brugia timori</name>
    <dbReference type="NCBI Taxonomy" id="42155"/>
    <lineage>
        <taxon>Eukaryota</taxon>
        <taxon>Metazoa</taxon>
        <taxon>Ecdysozoa</taxon>
        <taxon>Nematoda</taxon>
        <taxon>Chromadorea</taxon>
        <taxon>Rhabditida</taxon>
        <taxon>Spirurina</taxon>
        <taxon>Spiruromorpha</taxon>
        <taxon>Filarioidea</taxon>
        <taxon>Onchocercidae</taxon>
        <taxon>Brugia</taxon>
    </lineage>
</organism>
<dbReference type="Proteomes" id="UP000280834">
    <property type="component" value="Unassembled WGS sequence"/>
</dbReference>
<reference evidence="3" key="1">
    <citation type="submission" date="2017-02" db="UniProtKB">
        <authorList>
            <consortium name="WormBaseParasite"/>
        </authorList>
    </citation>
    <scope>IDENTIFICATION</scope>
</reference>
<evidence type="ECO:0000313" key="3">
    <source>
        <dbReference type="WBParaSite" id="BTMF_0001349101-mRNA-1"/>
    </source>
</evidence>
<dbReference type="WBParaSite" id="BTMF_0001349101-mRNA-1">
    <property type="protein sequence ID" value="BTMF_0001349101-mRNA-1"/>
    <property type="gene ID" value="BTMF_0001349101"/>
</dbReference>
<accession>A0A0R3R0G0</accession>
<evidence type="ECO:0000313" key="2">
    <source>
        <dbReference type="Proteomes" id="UP000280834"/>
    </source>
</evidence>
<name>A0A0R3R0G0_9BILA</name>
<proteinExistence type="predicted"/>
<sequence length="71" mass="7960">MKARRAIDYNSTIVALHASSHSILPDIAIMPYIMEQAYEVMTTSITERVLGLQTSEVVSPFAFIPFHNSFT</sequence>
<protein>
    <submittedName>
        <fullName evidence="1 3">Uncharacterized protein</fullName>
    </submittedName>
</protein>
<reference evidence="1 2" key="2">
    <citation type="submission" date="2018-11" db="EMBL/GenBank/DDBJ databases">
        <authorList>
            <consortium name="Pathogen Informatics"/>
        </authorList>
    </citation>
    <scope>NUCLEOTIDE SEQUENCE [LARGE SCALE GENOMIC DNA]</scope>
</reference>
<gene>
    <name evidence="1" type="ORF">BTMF_LOCUS11496</name>
</gene>
<keyword evidence="2" id="KW-1185">Reference proteome</keyword>
<evidence type="ECO:0000313" key="1">
    <source>
        <dbReference type="EMBL" id="VDO39258.1"/>
    </source>
</evidence>